<accession>A0A9E7ZS82</accession>
<organism evidence="2">
    <name type="scientific">Bosea sp. NBC_00436</name>
    <dbReference type="NCBI Taxonomy" id="2969620"/>
    <lineage>
        <taxon>Bacteria</taxon>
        <taxon>Pseudomonadati</taxon>
        <taxon>Pseudomonadota</taxon>
        <taxon>Alphaproteobacteria</taxon>
        <taxon>Hyphomicrobiales</taxon>
        <taxon>Boseaceae</taxon>
        <taxon>Bosea</taxon>
    </lineage>
</organism>
<proteinExistence type="predicted"/>
<name>A0A9E7ZS82_9HYPH</name>
<evidence type="ECO:0000259" key="1">
    <source>
        <dbReference type="Pfam" id="PF08972"/>
    </source>
</evidence>
<protein>
    <submittedName>
        <fullName evidence="2">DUF1902 domain-containing protein</fullName>
    </submittedName>
</protein>
<evidence type="ECO:0000313" key="2">
    <source>
        <dbReference type="EMBL" id="UZF85342.1"/>
    </source>
</evidence>
<feature type="domain" description="DUF1902" evidence="1">
    <location>
        <begin position="23"/>
        <end position="78"/>
    </location>
</feature>
<dbReference type="AlphaFoldDB" id="A0A9E7ZS82"/>
<dbReference type="Gene3D" id="3.30.2390.10">
    <property type="entry name" value="TTHA1013-like"/>
    <property type="match status" value="1"/>
</dbReference>
<reference evidence="2" key="1">
    <citation type="submission" date="2022-08" db="EMBL/GenBank/DDBJ databases">
        <title>Complete Genome Sequences of 2 Bosea sp. soil isolates.</title>
        <authorList>
            <person name="Alvarez Arevalo M."/>
            <person name="Sterndorff E.B."/>
            <person name="Faurdal D."/>
            <person name="Joergensen T.S."/>
            <person name="Weber T."/>
        </authorList>
    </citation>
    <scope>NUCLEOTIDE SEQUENCE</scope>
    <source>
        <strain evidence="2">NBC_00436</strain>
    </source>
</reference>
<sequence>MLGSLKALVAAPAGAAEPIHFEVRRDEAAGLWYAIDTGELGIVTEAETLDALRERLNQLLPECFGIEGCPVELSLCDAESGEPA</sequence>
<dbReference type="EMBL" id="CP102774">
    <property type="protein sequence ID" value="UZF85342.1"/>
    <property type="molecule type" value="Genomic_DNA"/>
</dbReference>
<dbReference type="Pfam" id="PF08972">
    <property type="entry name" value="DUF1902"/>
    <property type="match status" value="1"/>
</dbReference>
<dbReference type="InterPro" id="IPR015066">
    <property type="entry name" value="DUF1902"/>
</dbReference>
<gene>
    <name evidence="2" type="ORF">NWE54_16075</name>
</gene>